<accession>A0A6L3MP63</accession>
<evidence type="ECO:0000313" key="3">
    <source>
        <dbReference type="Proteomes" id="UP000473470"/>
    </source>
</evidence>
<organism evidence="2 3">
    <name type="scientific">Burkholderia stagnalis</name>
    <dbReference type="NCBI Taxonomy" id="1503054"/>
    <lineage>
        <taxon>Bacteria</taxon>
        <taxon>Pseudomonadati</taxon>
        <taxon>Pseudomonadota</taxon>
        <taxon>Betaproteobacteria</taxon>
        <taxon>Burkholderiales</taxon>
        <taxon>Burkholderiaceae</taxon>
        <taxon>Burkholderia</taxon>
        <taxon>Burkholderia cepacia complex</taxon>
    </lineage>
</organism>
<dbReference type="AlphaFoldDB" id="A0A6L3MP63"/>
<sequence length="81" mass="8910">MYSAERPPEWPDGVRAISIDGTSFIGVHTETGELYWDGKKVVIQKPVTLGSFERALAILAAVGTFGVFILDLGRLMGWWKG</sequence>
<evidence type="ECO:0000256" key="1">
    <source>
        <dbReference type="SAM" id="Phobius"/>
    </source>
</evidence>
<keyword evidence="1" id="KW-1133">Transmembrane helix</keyword>
<dbReference type="EMBL" id="VZOK01000092">
    <property type="protein sequence ID" value="KAB0632219.1"/>
    <property type="molecule type" value="Genomic_DNA"/>
</dbReference>
<evidence type="ECO:0000313" key="2">
    <source>
        <dbReference type="EMBL" id="KAB0632219.1"/>
    </source>
</evidence>
<dbReference type="Proteomes" id="UP000473470">
    <property type="component" value="Unassembled WGS sequence"/>
</dbReference>
<comment type="caution">
    <text evidence="2">The sequence shown here is derived from an EMBL/GenBank/DDBJ whole genome shotgun (WGS) entry which is preliminary data.</text>
</comment>
<reference evidence="2 3" key="1">
    <citation type="submission" date="2019-09" db="EMBL/GenBank/DDBJ databases">
        <title>Draft genome sequences of 48 bacterial type strains from the CCUG.</title>
        <authorList>
            <person name="Tunovic T."/>
            <person name="Pineiro-Iglesias B."/>
            <person name="Unosson C."/>
            <person name="Inganas E."/>
            <person name="Ohlen M."/>
            <person name="Cardew S."/>
            <person name="Jensie-Markopoulos S."/>
            <person name="Salva-Serra F."/>
            <person name="Jaen-Luchoro D."/>
            <person name="Karlsson R."/>
            <person name="Svensson-Stadler L."/>
            <person name="Chun J."/>
            <person name="Moore E."/>
        </authorList>
    </citation>
    <scope>NUCLEOTIDE SEQUENCE [LARGE SCALE GENOMIC DNA]</scope>
    <source>
        <strain evidence="2 3">CCUG 65686</strain>
    </source>
</reference>
<keyword evidence="1" id="KW-0472">Membrane</keyword>
<proteinExistence type="predicted"/>
<keyword evidence="1" id="KW-0812">Transmembrane</keyword>
<gene>
    <name evidence="2" type="ORF">F7R25_33880</name>
</gene>
<name>A0A6L3MP63_9BURK</name>
<feature type="transmembrane region" description="Helical" evidence="1">
    <location>
        <begin position="55"/>
        <end position="73"/>
    </location>
</feature>
<protein>
    <submittedName>
        <fullName evidence="2">Uncharacterized protein</fullName>
    </submittedName>
</protein>